<dbReference type="Gene3D" id="3.40.190.10">
    <property type="entry name" value="Periplasmic binding protein-like II"/>
    <property type="match status" value="1"/>
</dbReference>
<proteinExistence type="predicted"/>
<sequence length="82" mass="9809">NKEFTMFDSFYEHPDLIFLDATVQITRITTSLDDYLGPDMIELLVRTDPRMCNLASFHLISYSIFFLFSFLYFINQFFMNLL</sequence>
<evidence type="ECO:0000313" key="4">
    <source>
        <dbReference type="EMBL" id="CAF4295462.1"/>
    </source>
</evidence>
<dbReference type="EMBL" id="CAJNOU010014012">
    <property type="protein sequence ID" value="CAF1567287.1"/>
    <property type="molecule type" value="Genomic_DNA"/>
</dbReference>
<feature type="transmembrane region" description="Helical" evidence="1">
    <location>
        <begin position="54"/>
        <end position="74"/>
    </location>
</feature>
<keyword evidence="1" id="KW-0812">Transmembrane</keyword>
<dbReference type="EMBL" id="CAJOBE010032026">
    <property type="protein sequence ID" value="CAF4295462.1"/>
    <property type="molecule type" value="Genomic_DNA"/>
</dbReference>
<feature type="non-terminal residue" evidence="3">
    <location>
        <position position="1"/>
    </location>
</feature>
<evidence type="ECO:0000259" key="2">
    <source>
        <dbReference type="PROSITE" id="PS51408"/>
    </source>
</evidence>
<protein>
    <recommendedName>
        <fullName evidence="2">Transferrin-like domain-containing protein</fullName>
    </recommendedName>
</protein>
<evidence type="ECO:0000313" key="3">
    <source>
        <dbReference type="EMBL" id="CAF1567287.1"/>
    </source>
</evidence>
<keyword evidence="1" id="KW-1133">Transmembrane helix</keyword>
<dbReference type="Proteomes" id="UP000663889">
    <property type="component" value="Unassembled WGS sequence"/>
</dbReference>
<evidence type="ECO:0000256" key="1">
    <source>
        <dbReference type="SAM" id="Phobius"/>
    </source>
</evidence>
<comment type="caution">
    <text evidence="3">The sequence shown here is derived from an EMBL/GenBank/DDBJ whole genome shotgun (WGS) entry which is preliminary data.</text>
</comment>
<reference evidence="3" key="1">
    <citation type="submission" date="2021-02" db="EMBL/GenBank/DDBJ databases">
        <authorList>
            <person name="Nowell W R."/>
        </authorList>
    </citation>
    <scope>NUCLEOTIDE SEQUENCE</scope>
</reference>
<name>A0A815Y647_9BILA</name>
<dbReference type="PROSITE" id="PS51408">
    <property type="entry name" value="TRANSFERRIN_LIKE_4"/>
    <property type="match status" value="1"/>
</dbReference>
<accession>A0A815Y647</accession>
<dbReference type="InterPro" id="IPR001156">
    <property type="entry name" value="Transferrin-like_dom"/>
</dbReference>
<gene>
    <name evidence="4" type="ORF">FNK824_LOCUS40437</name>
    <name evidence="3" type="ORF">SEV965_LOCUS39425</name>
</gene>
<evidence type="ECO:0000313" key="5">
    <source>
        <dbReference type="Proteomes" id="UP000663889"/>
    </source>
</evidence>
<keyword evidence="1" id="KW-0472">Membrane</keyword>
<dbReference type="Proteomes" id="UP000663874">
    <property type="component" value="Unassembled WGS sequence"/>
</dbReference>
<organism evidence="3 5">
    <name type="scientific">Rotaria sordida</name>
    <dbReference type="NCBI Taxonomy" id="392033"/>
    <lineage>
        <taxon>Eukaryota</taxon>
        <taxon>Metazoa</taxon>
        <taxon>Spiralia</taxon>
        <taxon>Gnathifera</taxon>
        <taxon>Rotifera</taxon>
        <taxon>Eurotatoria</taxon>
        <taxon>Bdelloidea</taxon>
        <taxon>Philodinida</taxon>
        <taxon>Philodinidae</taxon>
        <taxon>Rotaria</taxon>
    </lineage>
</organism>
<dbReference type="AlphaFoldDB" id="A0A815Y647"/>
<feature type="domain" description="Transferrin-like" evidence="2">
    <location>
        <begin position="1"/>
        <end position="49"/>
    </location>
</feature>